<organism evidence="1 2">
    <name type="scientific">Cellulosimicrobium cellulans F16</name>
    <dbReference type="NCBI Taxonomy" id="1350482"/>
    <lineage>
        <taxon>Bacteria</taxon>
        <taxon>Bacillati</taxon>
        <taxon>Actinomycetota</taxon>
        <taxon>Actinomycetes</taxon>
        <taxon>Micrococcales</taxon>
        <taxon>Promicromonosporaceae</taxon>
        <taxon>Cellulosimicrobium</taxon>
    </lineage>
</organism>
<dbReference type="PATRIC" id="fig|1350482.3.peg.2760"/>
<protein>
    <submittedName>
        <fullName evidence="1">Uncharacterized protein</fullName>
    </submittedName>
</protein>
<accession>A0A0M0F6N4</accession>
<evidence type="ECO:0000313" key="1">
    <source>
        <dbReference type="EMBL" id="KON72856.1"/>
    </source>
</evidence>
<reference evidence="1 2" key="1">
    <citation type="journal article" date="2015" name="Sci. Rep.">
        <title>Functional and structural properties of a novel cellulosome-like multienzyme complex: efficient glycoside hydrolysis of water-insoluble 7-xylosyl-10-deacetylpaclitaxel.</title>
        <authorList>
            <person name="Dou T.Y."/>
            <person name="Luan H.W."/>
            <person name="Ge G.B."/>
            <person name="Dong M.M."/>
            <person name="Zou H.F."/>
            <person name="He Y.Q."/>
            <person name="Cui P."/>
            <person name="Wang J.Y."/>
            <person name="Hao D.C."/>
            <person name="Yang S.L."/>
            <person name="Yang L."/>
        </authorList>
    </citation>
    <scope>NUCLEOTIDE SEQUENCE [LARGE SCALE GENOMIC DNA]</scope>
    <source>
        <strain evidence="1 2">F16</strain>
    </source>
</reference>
<dbReference type="EMBL" id="ATNL01000010">
    <property type="protein sequence ID" value="KON72856.1"/>
    <property type="molecule type" value="Genomic_DNA"/>
</dbReference>
<evidence type="ECO:0000313" key="2">
    <source>
        <dbReference type="Proteomes" id="UP000037387"/>
    </source>
</evidence>
<name>A0A0M0F6N4_CELCE</name>
<gene>
    <name evidence="1" type="ORF">M768_19890</name>
</gene>
<proteinExistence type="predicted"/>
<keyword evidence="2" id="KW-1185">Reference proteome</keyword>
<comment type="caution">
    <text evidence="1">The sequence shown here is derived from an EMBL/GenBank/DDBJ whole genome shotgun (WGS) entry which is preliminary data.</text>
</comment>
<dbReference type="Proteomes" id="UP000037387">
    <property type="component" value="Unassembled WGS sequence"/>
</dbReference>
<sequence>MRRGHAQSVVLRRPVGAPVRDGDGLAVVSDAVGPVQA</sequence>
<dbReference type="AlphaFoldDB" id="A0A0M0F6N4"/>